<organism evidence="3 4">
    <name type="scientific">Cryoendolithus antarcticus</name>
    <dbReference type="NCBI Taxonomy" id="1507870"/>
    <lineage>
        <taxon>Eukaryota</taxon>
        <taxon>Fungi</taxon>
        <taxon>Dikarya</taxon>
        <taxon>Ascomycota</taxon>
        <taxon>Pezizomycotina</taxon>
        <taxon>Dothideomycetes</taxon>
        <taxon>Dothideomycetidae</taxon>
        <taxon>Cladosporiales</taxon>
        <taxon>Cladosporiaceae</taxon>
        <taxon>Cryoendolithus</taxon>
    </lineage>
</organism>
<reference evidence="4" key="1">
    <citation type="submission" date="2017-03" db="EMBL/GenBank/DDBJ databases">
        <title>Genomes of endolithic fungi from Antarctica.</title>
        <authorList>
            <person name="Coleine C."/>
            <person name="Masonjones S."/>
            <person name="Stajich J.E."/>
        </authorList>
    </citation>
    <scope>NUCLEOTIDE SEQUENCE [LARGE SCALE GENOMIC DNA]</scope>
    <source>
        <strain evidence="4">CCFEE 5527</strain>
    </source>
</reference>
<feature type="transmembrane region" description="Helical" evidence="2">
    <location>
        <begin position="121"/>
        <end position="146"/>
    </location>
</feature>
<dbReference type="PANTHER" id="PTHR42029">
    <property type="entry name" value="AN04G07800"/>
    <property type="match status" value="1"/>
</dbReference>
<dbReference type="Proteomes" id="UP000192596">
    <property type="component" value="Unassembled WGS sequence"/>
</dbReference>
<proteinExistence type="predicted"/>
<keyword evidence="2" id="KW-0812">Transmembrane</keyword>
<dbReference type="PANTHER" id="PTHR42029:SF3">
    <property type="entry name" value="AN04G07800"/>
    <property type="match status" value="1"/>
</dbReference>
<evidence type="ECO:0000313" key="3">
    <source>
        <dbReference type="EMBL" id="OQO03546.1"/>
    </source>
</evidence>
<sequence>MPPRRLVILPPWSLRQIHPTLQEIQVHGIAVEMVLNVGKPQDPTGLTIEAWAQGFMPYWILEITANFLYFSGKSALFTHTRPYEALFRDPWWIFTVLSLFYNIKSRYEFGYIELMRVSPRFAVVLGAMVLSICFLLLDILAVTNAIKTTALPDGIQPFWKLAFVFRCICDVAVLDRFKEALDRLKAYKLERLGSVLSDGVRGEFSFNEQAKRKKEVAASPLDISNPDEFVRRDEHSQYPPLTRDWSRPTNGTNEILDLEAALRDVKPEVESPKHGSSGG</sequence>
<keyword evidence="2" id="KW-0472">Membrane</keyword>
<keyword evidence="4" id="KW-1185">Reference proteome</keyword>
<evidence type="ECO:0000256" key="1">
    <source>
        <dbReference type="SAM" id="MobiDB-lite"/>
    </source>
</evidence>
<dbReference type="InParanoid" id="A0A1V8SWL6"/>
<dbReference type="AlphaFoldDB" id="A0A1V8SWL6"/>
<gene>
    <name evidence="3" type="ORF">B0A48_10210</name>
</gene>
<comment type="caution">
    <text evidence="3">The sequence shown here is derived from an EMBL/GenBank/DDBJ whole genome shotgun (WGS) entry which is preliminary data.</text>
</comment>
<protein>
    <submittedName>
        <fullName evidence="3">Uncharacterized protein</fullName>
    </submittedName>
</protein>
<name>A0A1V8SWL6_9PEZI</name>
<dbReference type="OrthoDB" id="5420247at2759"/>
<dbReference type="EMBL" id="NAJO01000024">
    <property type="protein sequence ID" value="OQO03546.1"/>
    <property type="molecule type" value="Genomic_DNA"/>
</dbReference>
<dbReference type="STRING" id="1507870.A0A1V8SWL6"/>
<evidence type="ECO:0000256" key="2">
    <source>
        <dbReference type="SAM" id="Phobius"/>
    </source>
</evidence>
<evidence type="ECO:0000313" key="4">
    <source>
        <dbReference type="Proteomes" id="UP000192596"/>
    </source>
</evidence>
<feature type="region of interest" description="Disordered" evidence="1">
    <location>
        <begin position="232"/>
        <end position="251"/>
    </location>
</feature>
<accession>A0A1V8SWL6</accession>
<keyword evidence="2" id="KW-1133">Transmembrane helix</keyword>